<name>A0ABQ2F260_9DEIO</name>
<keyword evidence="5" id="KW-0808">Transferase</keyword>
<evidence type="ECO:0000256" key="7">
    <source>
        <dbReference type="ARBA" id="ARBA00022723"/>
    </source>
</evidence>
<dbReference type="PANTHER" id="PTHR21404:SF3">
    <property type="entry name" value="SMALL RNA 2'-O-METHYLTRANSFERASE"/>
    <property type="match status" value="1"/>
</dbReference>
<evidence type="ECO:0000256" key="8">
    <source>
        <dbReference type="ARBA" id="ARBA00022842"/>
    </source>
</evidence>
<dbReference type="InterPro" id="IPR026610">
    <property type="entry name" value="Hen1"/>
</dbReference>
<keyword evidence="10" id="KW-0943">RNA-mediated gene silencing</keyword>
<dbReference type="Pfam" id="PF08242">
    <property type="entry name" value="Methyltransf_12"/>
    <property type="match status" value="1"/>
</dbReference>
<dbReference type="RefSeq" id="WP_189010367.1">
    <property type="nucleotide sequence ID" value="NZ_BMPP01000014.1"/>
</dbReference>
<feature type="domain" description="Methyltransferase type 12" evidence="13">
    <location>
        <begin position="277"/>
        <end position="369"/>
    </location>
</feature>
<evidence type="ECO:0000256" key="10">
    <source>
        <dbReference type="ARBA" id="ARBA00023158"/>
    </source>
</evidence>
<keyword evidence="6" id="KW-0949">S-adenosyl-L-methionine</keyword>
<comment type="cofactor">
    <cofactor evidence="1">
        <name>Mg(2+)</name>
        <dbReference type="ChEBI" id="CHEBI:18420"/>
    </cofactor>
</comment>
<gene>
    <name evidence="15" type="ORF">GCM10008955_30800</name>
</gene>
<keyword evidence="8" id="KW-0460">Magnesium</keyword>
<dbReference type="InterPro" id="IPR024740">
    <property type="entry name" value="Hen1_N"/>
</dbReference>
<evidence type="ECO:0000259" key="13">
    <source>
        <dbReference type="Pfam" id="PF08242"/>
    </source>
</evidence>
<reference evidence="16" key="1">
    <citation type="journal article" date="2019" name="Int. J. Syst. Evol. Microbiol.">
        <title>The Global Catalogue of Microorganisms (GCM) 10K type strain sequencing project: providing services to taxonomists for standard genome sequencing and annotation.</title>
        <authorList>
            <consortium name="The Broad Institute Genomics Platform"/>
            <consortium name="The Broad Institute Genome Sequencing Center for Infectious Disease"/>
            <person name="Wu L."/>
            <person name="Ma J."/>
        </authorList>
    </citation>
    <scope>NUCLEOTIDE SEQUENCE [LARGE SCALE GENOMIC DNA]</scope>
    <source>
        <strain evidence="16">JCM 30331</strain>
    </source>
</reference>
<evidence type="ECO:0000256" key="5">
    <source>
        <dbReference type="ARBA" id="ARBA00022679"/>
    </source>
</evidence>
<evidence type="ECO:0000256" key="4">
    <source>
        <dbReference type="ARBA" id="ARBA00022603"/>
    </source>
</evidence>
<dbReference type="CDD" id="cd02440">
    <property type="entry name" value="AdoMet_MTases"/>
    <property type="match status" value="1"/>
</dbReference>
<dbReference type="NCBIfam" id="TIGR04074">
    <property type="entry name" value="bacter_Hen1"/>
    <property type="match status" value="1"/>
</dbReference>
<evidence type="ECO:0000256" key="1">
    <source>
        <dbReference type="ARBA" id="ARBA00001946"/>
    </source>
</evidence>
<comment type="similarity">
    <text evidence="2">Belongs to the methyltransferase superfamily. HEN1 family.</text>
</comment>
<evidence type="ECO:0000256" key="6">
    <source>
        <dbReference type="ARBA" id="ARBA00022691"/>
    </source>
</evidence>
<dbReference type="Gene3D" id="3.40.50.150">
    <property type="entry name" value="Vaccinia Virus protein VP39"/>
    <property type="match status" value="1"/>
</dbReference>
<proteinExistence type="inferred from homology"/>
<evidence type="ECO:0000256" key="9">
    <source>
        <dbReference type="ARBA" id="ARBA00022884"/>
    </source>
</evidence>
<dbReference type="Pfam" id="PF12623">
    <property type="entry name" value="Hen1_L"/>
    <property type="match status" value="1"/>
</dbReference>
<dbReference type="Gene3D" id="3.30.1610.20">
    <property type="entry name" value="Hen1, N-terminal domain"/>
    <property type="match status" value="1"/>
</dbReference>
<protein>
    <recommendedName>
        <fullName evidence="3">Small RNA 2'-O-methyltransferase</fullName>
        <ecNumber evidence="11">2.1.1.386</ecNumber>
    </recommendedName>
</protein>
<dbReference type="InterPro" id="IPR029063">
    <property type="entry name" value="SAM-dependent_MTases_sf"/>
</dbReference>
<keyword evidence="4" id="KW-0489">Methyltransferase</keyword>
<accession>A0ABQ2F260</accession>
<feature type="domain" description="Hen1 N-terminal" evidence="14">
    <location>
        <begin position="1"/>
        <end position="238"/>
    </location>
</feature>
<keyword evidence="7" id="KW-0479">Metal-binding</keyword>
<keyword evidence="16" id="KW-1185">Reference proteome</keyword>
<dbReference type="InterPro" id="IPR038546">
    <property type="entry name" value="Hen1_N_sf"/>
</dbReference>
<evidence type="ECO:0000256" key="3">
    <source>
        <dbReference type="ARBA" id="ARBA00021330"/>
    </source>
</evidence>
<evidence type="ECO:0000259" key="14">
    <source>
        <dbReference type="Pfam" id="PF12623"/>
    </source>
</evidence>
<keyword evidence="9" id="KW-0694">RNA-binding</keyword>
<organism evidence="15 16">
    <name type="scientific">Deinococcus malanensis</name>
    <dbReference type="NCBI Taxonomy" id="1706855"/>
    <lineage>
        <taxon>Bacteria</taxon>
        <taxon>Thermotogati</taxon>
        <taxon>Deinococcota</taxon>
        <taxon>Deinococci</taxon>
        <taxon>Deinococcales</taxon>
        <taxon>Deinococcaceae</taxon>
        <taxon>Deinococcus</taxon>
    </lineage>
</organism>
<evidence type="ECO:0000256" key="11">
    <source>
        <dbReference type="ARBA" id="ARBA00035025"/>
    </source>
</evidence>
<dbReference type="PANTHER" id="PTHR21404">
    <property type="entry name" value="HEN1"/>
    <property type="match status" value="1"/>
</dbReference>
<dbReference type="InterPro" id="IPR024026">
    <property type="entry name" value="3'-RNA_MeTfrase_Hen1_bac"/>
</dbReference>
<dbReference type="InterPro" id="IPR013217">
    <property type="entry name" value="Methyltransf_12"/>
</dbReference>
<evidence type="ECO:0000313" key="15">
    <source>
        <dbReference type="EMBL" id="GGK34637.1"/>
    </source>
</evidence>
<dbReference type="Proteomes" id="UP000647587">
    <property type="component" value="Unassembled WGS sequence"/>
</dbReference>
<evidence type="ECO:0000313" key="16">
    <source>
        <dbReference type="Proteomes" id="UP000647587"/>
    </source>
</evidence>
<dbReference type="SUPFAM" id="SSF53335">
    <property type="entry name" value="S-adenosyl-L-methionine-dependent methyltransferases"/>
    <property type="match status" value="1"/>
</dbReference>
<dbReference type="EMBL" id="BMPP01000014">
    <property type="protein sequence ID" value="GGK34637.1"/>
    <property type="molecule type" value="Genomic_DNA"/>
</dbReference>
<comment type="catalytic activity">
    <reaction evidence="12">
        <text>small RNA 3'-end nucleotide + S-adenosyl-L-methionine = small RNA 3'-end 2'-O-methylnucleotide + S-adenosyl-L-homocysteine + H(+)</text>
        <dbReference type="Rhea" id="RHEA:37887"/>
        <dbReference type="Rhea" id="RHEA-COMP:10415"/>
        <dbReference type="Rhea" id="RHEA-COMP:10416"/>
        <dbReference type="ChEBI" id="CHEBI:15378"/>
        <dbReference type="ChEBI" id="CHEBI:57856"/>
        <dbReference type="ChEBI" id="CHEBI:59789"/>
        <dbReference type="ChEBI" id="CHEBI:74896"/>
        <dbReference type="ChEBI" id="CHEBI:74898"/>
        <dbReference type="EC" id="2.1.1.386"/>
    </reaction>
</comment>
<dbReference type="EC" id="2.1.1.386" evidence="11"/>
<comment type="caution">
    <text evidence="15">The sequence shown here is derived from an EMBL/GenBank/DDBJ whole genome shotgun (WGS) entry which is preliminary data.</text>
</comment>
<evidence type="ECO:0000256" key="2">
    <source>
        <dbReference type="ARBA" id="ARBA00009026"/>
    </source>
</evidence>
<sequence>MLLTISTIHPPATDLGYLLHKNPARPFTFDLPVGQGHVFYPEATPERCTVALLVEVDPVALSRGRQGAGSMPLEPYVNDRPYAASSFLSSALREAFGTAMTGRSKERPELAAQELPFEVHLPALPSRSDSDLARRLFGHLGYTVTSHPHPLDPQFPEWGESPYLDLTLSATVRLKDLLAHLYVLIPVLDDTKHYYVDEAEIDKLLRHGEGWLDGHPERELITRRYLKHRRALQRAAQAHFSDEDALEPPRPVTLNLNDQRLEAVKGALLSSGASSVLDLGCGEGNLLARLLPERQFTRLLGLDVSPRVLVRARENLRLDDLPGSYRDRLTLTQGSLTYRDTRLRGYDAAALVEVIEHLDETRLWTLERVVFGDARPGSVVVTTPNEEFNARWASLPAGDTRHEDHRFEWTRAQFQEWARRVASEFGYAVTFTDVGEADERLGPPTQMAVFRREAS</sequence>
<evidence type="ECO:0000256" key="12">
    <source>
        <dbReference type="ARBA" id="ARBA00048418"/>
    </source>
</evidence>